<evidence type="ECO:0000313" key="6">
    <source>
        <dbReference type="Proteomes" id="UP000256869"/>
    </source>
</evidence>
<organism evidence="5 6">
    <name type="scientific">Cohnella lupini</name>
    <dbReference type="NCBI Taxonomy" id="1294267"/>
    <lineage>
        <taxon>Bacteria</taxon>
        <taxon>Bacillati</taxon>
        <taxon>Bacillota</taxon>
        <taxon>Bacilli</taxon>
        <taxon>Bacillales</taxon>
        <taxon>Paenibacillaceae</taxon>
        <taxon>Cohnella</taxon>
    </lineage>
</organism>
<dbReference type="SUPFAM" id="SSF46689">
    <property type="entry name" value="Homeodomain-like"/>
    <property type="match status" value="2"/>
</dbReference>
<evidence type="ECO:0000256" key="3">
    <source>
        <dbReference type="ARBA" id="ARBA00023163"/>
    </source>
</evidence>
<dbReference type="Pfam" id="PF02311">
    <property type="entry name" value="AraC_binding"/>
    <property type="match status" value="1"/>
</dbReference>
<dbReference type="PROSITE" id="PS00041">
    <property type="entry name" value="HTH_ARAC_FAMILY_1"/>
    <property type="match status" value="1"/>
</dbReference>
<reference evidence="5 6" key="1">
    <citation type="submission" date="2018-07" db="EMBL/GenBank/DDBJ databases">
        <title>Genomic Encyclopedia of Type Strains, Phase III (KMG-III): the genomes of soil and plant-associated and newly described type strains.</title>
        <authorList>
            <person name="Whitman W."/>
        </authorList>
    </citation>
    <scope>NUCLEOTIDE SEQUENCE [LARGE SCALE GENOMIC DNA]</scope>
    <source>
        <strain evidence="5 6">CECT 8236</strain>
    </source>
</reference>
<dbReference type="InterPro" id="IPR018062">
    <property type="entry name" value="HTH_AraC-typ_CS"/>
</dbReference>
<dbReference type="InterPro" id="IPR018060">
    <property type="entry name" value="HTH_AraC"/>
</dbReference>
<evidence type="ECO:0000259" key="4">
    <source>
        <dbReference type="PROSITE" id="PS01124"/>
    </source>
</evidence>
<dbReference type="GO" id="GO:0003700">
    <property type="term" value="F:DNA-binding transcription factor activity"/>
    <property type="evidence" value="ECO:0007669"/>
    <property type="project" value="InterPro"/>
</dbReference>
<dbReference type="InterPro" id="IPR003313">
    <property type="entry name" value="AraC-bd"/>
</dbReference>
<dbReference type="InterPro" id="IPR014710">
    <property type="entry name" value="RmlC-like_jellyroll"/>
</dbReference>
<dbReference type="InterPro" id="IPR037923">
    <property type="entry name" value="HTH-like"/>
</dbReference>
<dbReference type="SUPFAM" id="SSF51215">
    <property type="entry name" value="Regulatory protein AraC"/>
    <property type="match status" value="1"/>
</dbReference>
<dbReference type="Gene3D" id="2.60.120.10">
    <property type="entry name" value="Jelly Rolls"/>
    <property type="match status" value="1"/>
</dbReference>
<dbReference type="PANTHER" id="PTHR43280">
    <property type="entry name" value="ARAC-FAMILY TRANSCRIPTIONAL REGULATOR"/>
    <property type="match status" value="1"/>
</dbReference>
<comment type="caution">
    <text evidence="5">The sequence shown here is derived from an EMBL/GenBank/DDBJ whole genome shotgun (WGS) entry which is preliminary data.</text>
</comment>
<evidence type="ECO:0000256" key="2">
    <source>
        <dbReference type="ARBA" id="ARBA00023125"/>
    </source>
</evidence>
<sequence length="317" mass="36546">MKKHALYLYNRAIQGVNPLNRLDLDSLRESMPMPDPSFPIKIHPRQTHKMVVGSTLFPHHWHEHLEFLYFVSGTATIECGSVPISLQSGDLCVVNSNELHYGISTSEDLSFYAMIVDISLLHSHSADAIETKFITPIIQNRILFQNRITEDAEITRCMVSIIGELERKELGYELSIKSHLYGLLSLLVRNYVATLKELDVYRHKLKDLERLAPVFTYIDEYYRDKITVEQLANIAGLSRFHFSRLFKQVTDKSLVEYINLVRINKSESMLRGTGMTISEIALASGFSDIYYFSRTFKKLKKTPPTEWRKTEHNGVDK</sequence>
<name>A0A3D9I1E3_9BACL</name>
<gene>
    <name evidence="5" type="ORF">DFP95_1174</name>
</gene>
<accession>A0A3D9I1E3</accession>
<dbReference type="AlphaFoldDB" id="A0A3D9I1E3"/>
<feature type="domain" description="HTH araC/xylS-type" evidence="4">
    <location>
        <begin position="212"/>
        <end position="310"/>
    </location>
</feature>
<dbReference type="GO" id="GO:0043565">
    <property type="term" value="F:sequence-specific DNA binding"/>
    <property type="evidence" value="ECO:0007669"/>
    <property type="project" value="InterPro"/>
</dbReference>
<keyword evidence="3" id="KW-0804">Transcription</keyword>
<dbReference type="Pfam" id="PF12833">
    <property type="entry name" value="HTH_18"/>
    <property type="match status" value="1"/>
</dbReference>
<dbReference type="EMBL" id="QRDY01000017">
    <property type="protein sequence ID" value="RED55470.1"/>
    <property type="molecule type" value="Genomic_DNA"/>
</dbReference>
<evidence type="ECO:0000313" key="5">
    <source>
        <dbReference type="EMBL" id="RED55470.1"/>
    </source>
</evidence>
<keyword evidence="2 5" id="KW-0238">DNA-binding</keyword>
<keyword evidence="1" id="KW-0805">Transcription regulation</keyword>
<evidence type="ECO:0000256" key="1">
    <source>
        <dbReference type="ARBA" id="ARBA00023015"/>
    </source>
</evidence>
<dbReference type="Gene3D" id="1.10.10.60">
    <property type="entry name" value="Homeodomain-like"/>
    <property type="match status" value="2"/>
</dbReference>
<dbReference type="InterPro" id="IPR009057">
    <property type="entry name" value="Homeodomain-like_sf"/>
</dbReference>
<dbReference type="SMART" id="SM00342">
    <property type="entry name" value="HTH_ARAC"/>
    <property type="match status" value="1"/>
</dbReference>
<dbReference type="PROSITE" id="PS01124">
    <property type="entry name" value="HTH_ARAC_FAMILY_2"/>
    <property type="match status" value="1"/>
</dbReference>
<dbReference type="Proteomes" id="UP000256869">
    <property type="component" value="Unassembled WGS sequence"/>
</dbReference>
<keyword evidence="6" id="KW-1185">Reference proteome</keyword>
<proteinExistence type="predicted"/>
<dbReference type="PANTHER" id="PTHR43280:SF2">
    <property type="entry name" value="HTH-TYPE TRANSCRIPTIONAL REGULATOR EXSA"/>
    <property type="match status" value="1"/>
</dbReference>
<protein>
    <submittedName>
        <fullName evidence="5">AraC-like DNA-binding protein</fullName>
    </submittedName>
</protein>